<dbReference type="Gene3D" id="3.30.1780.10">
    <property type="entry name" value="ornithine cyclodeaminase, domain 1"/>
    <property type="match status" value="1"/>
</dbReference>
<keyword evidence="3" id="KW-1185">Reference proteome</keyword>
<protein>
    <submittedName>
        <fullName evidence="2">Ornithine cyclodeaminase</fullName>
        <ecNumber evidence="2">4.3.1.12</ecNumber>
    </submittedName>
</protein>
<dbReference type="PANTHER" id="PTHR13812">
    <property type="entry name" value="KETIMINE REDUCTASE MU-CRYSTALLIN"/>
    <property type="match status" value="1"/>
</dbReference>
<dbReference type="EMBL" id="JBEPMN010000021">
    <property type="protein sequence ID" value="MET3663231.1"/>
    <property type="molecule type" value="Genomic_DNA"/>
</dbReference>
<comment type="caution">
    <text evidence="2">The sequence shown here is derived from an EMBL/GenBank/DDBJ whole genome shotgun (WGS) entry which is preliminary data.</text>
</comment>
<dbReference type="PANTHER" id="PTHR13812:SF19">
    <property type="entry name" value="KETIMINE REDUCTASE MU-CRYSTALLIN"/>
    <property type="match status" value="1"/>
</dbReference>
<comment type="similarity">
    <text evidence="1">Belongs to the ornithine cyclodeaminase/mu-crystallin family.</text>
</comment>
<dbReference type="Pfam" id="PF02423">
    <property type="entry name" value="OCD_Mu_crystall"/>
    <property type="match status" value="1"/>
</dbReference>
<reference evidence="2 3" key="1">
    <citation type="submission" date="2024-06" db="EMBL/GenBank/DDBJ databases">
        <title>Genomic Encyclopedia of Type Strains, Phase IV (KMG-IV): sequencing the most valuable type-strain genomes for metagenomic binning, comparative biology and taxonomic classification.</title>
        <authorList>
            <person name="Goeker M."/>
        </authorList>
    </citation>
    <scope>NUCLEOTIDE SEQUENCE [LARGE SCALE GENOMIC DNA]</scope>
    <source>
        <strain evidence="2 3">DSM 19730</strain>
    </source>
</reference>
<keyword evidence="2" id="KW-0456">Lyase</keyword>
<dbReference type="InterPro" id="IPR003462">
    <property type="entry name" value="ODC_Mu_crystall"/>
</dbReference>
<dbReference type="GO" id="GO:0008473">
    <property type="term" value="F:ornithine cyclodeaminase activity"/>
    <property type="evidence" value="ECO:0007669"/>
    <property type="project" value="UniProtKB-EC"/>
</dbReference>
<dbReference type="EC" id="4.3.1.12" evidence="2"/>
<dbReference type="Proteomes" id="UP001549143">
    <property type="component" value="Unassembled WGS sequence"/>
</dbReference>
<evidence type="ECO:0000313" key="3">
    <source>
        <dbReference type="Proteomes" id="UP001549143"/>
    </source>
</evidence>
<accession>A0ABV2KQA4</accession>
<dbReference type="Gene3D" id="3.40.50.720">
    <property type="entry name" value="NAD(P)-binding Rossmann-like Domain"/>
    <property type="match status" value="1"/>
</dbReference>
<dbReference type="InterPro" id="IPR036291">
    <property type="entry name" value="NAD(P)-bd_dom_sf"/>
</dbReference>
<evidence type="ECO:0000256" key="1">
    <source>
        <dbReference type="ARBA" id="ARBA00008903"/>
    </source>
</evidence>
<gene>
    <name evidence="2" type="ORF">ABID44_003586</name>
</gene>
<dbReference type="PIRSF" id="PIRSF001439">
    <property type="entry name" value="CryM"/>
    <property type="match status" value="1"/>
</dbReference>
<sequence>MIQLSRAEIEQLVTVDDEAVAAVRDAYIAIVDGRGNVPPVGHIAFPATNGDCHIKYGHIAGDPIFAVKIAAGFYDNPAKGLPSSTGIILAISAETGEVRAILNDEGYLTDLRTGIGGAVATLALARADARSVLVIGTGIQARYQSRALAALAGRPLSFRMWGRSLEKTEAIAAELKRDGLDVSVASDLEAACREAHIIITTTPSTEPLVQSEWVQPGAHITAMGADGPGKQELETALVARANVRVADMKTQSLGHGEFSHACAAGLIGSGDCIELGSVLAGTLQGRRSNEDITIADLTGVATQDIAMARTVLERATTKQDGRS</sequence>
<evidence type="ECO:0000313" key="2">
    <source>
        <dbReference type="EMBL" id="MET3663231.1"/>
    </source>
</evidence>
<name>A0ABV2KQA4_9HYPH</name>
<dbReference type="InterPro" id="IPR023401">
    <property type="entry name" value="ODC_N"/>
</dbReference>
<proteinExistence type="inferred from homology"/>
<organism evidence="2 3">
    <name type="scientific">Aquamicrobium ahrensii</name>
    <dbReference type="NCBI Taxonomy" id="469551"/>
    <lineage>
        <taxon>Bacteria</taxon>
        <taxon>Pseudomonadati</taxon>
        <taxon>Pseudomonadota</taxon>
        <taxon>Alphaproteobacteria</taxon>
        <taxon>Hyphomicrobiales</taxon>
        <taxon>Phyllobacteriaceae</taxon>
        <taxon>Aquamicrobium</taxon>
    </lineage>
</organism>
<dbReference type="RefSeq" id="WP_354153033.1">
    <property type="nucleotide sequence ID" value="NZ_JBEPMN010000021.1"/>
</dbReference>
<dbReference type="SUPFAM" id="SSF51735">
    <property type="entry name" value="NAD(P)-binding Rossmann-fold domains"/>
    <property type="match status" value="1"/>
</dbReference>